<dbReference type="RefSeq" id="WP_015852092.1">
    <property type="nucleotide sequence ID" value="NC_012881.1"/>
</dbReference>
<dbReference type="STRING" id="526222.Desal_2220"/>
<keyword evidence="2" id="KW-1185">Reference proteome</keyword>
<dbReference type="Proteomes" id="UP000002601">
    <property type="component" value="Chromosome"/>
</dbReference>
<dbReference type="KEGG" id="dsa:Desal_2220"/>
<dbReference type="OrthoDB" id="9829728at2"/>
<evidence type="ECO:0000313" key="1">
    <source>
        <dbReference type="EMBL" id="ACS80276.1"/>
    </source>
</evidence>
<proteinExistence type="predicted"/>
<dbReference type="AlphaFoldDB" id="C6BWJ6"/>
<gene>
    <name evidence="1" type="ordered locus">Desal_2220</name>
</gene>
<protein>
    <submittedName>
        <fullName evidence="1">Uncharacterized protein</fullName>
    </submittedName>
</protein>
<evidence type="ECO:0000313" key="2">
    <source>
        <dbReference type="Proteomes" id="UP000002601"/>
    </source>
</evidence>
<dbReference type="EMBL" id="CP001649">
    <property type="protein sequence ID" value="ACS80276.1"/>
    <property type="molecule type" value="Genomic_DNA"/>
</dbReference>
<accession>C6BWJ6</accession>
<organism evidence="1 2">
    <name type="scientific">Maridesulfovibrio salexigens (strain ATCC 14822 / DSM 2638 / NCIMB 8403 / VKM B-1763)</name>
    <name type="common">Desulfovibrio salexigens</name>
    <dbReference type="NCBI Taxonomy" id="526222"/>
    <lineage>
        <taxon>Bacteria</taxon>
        <taxon>Pseudomonadati</taxon>
        <taxon>Thermodesulfobacteriota</taxon>
        <taxon>Desulfovibrionia</taxon>
        <taxon>Desulfovibrionales</taxon>
        <taxon>Desulfovibrionaceae</taxon>
        <taxon>Maridesulfovibrio</taxon>
    </lineage>
</organism>
<sequence length="142" mass="15934">MSKCSCNTRIFNSFAARIQTLHETVHAKNTSGFKLYSTIRTLFVIKSLSRIVIRNFAKDWQEASCHLAPDAECASVLKKAAKIKEQIAEAHLTLCTLPSPFARWAGRRLTSPLMDWNDLVLDLSIATDPDIQNSLSELEEVL</sequence>
<dbReference type="HOGENOM" id="CLU_1812634_0_0_7"/>
<name>C6BWJ6_MARSD</name>
<reference evidence="1 2" key="1">
    <citation type="submission" date="2009-06" db="EMBL/GenBank/DDBJ databases">
        <title>Complete sequence of Desulfovibrio salexigens DSM 2638.</title>
        <authorList>
            <consortium name="US DOE Joint Genome Institute"/>
            <person name="Lucas S."/>
            <person name="Copeland A."/>
            <person name="Lapidus A."/>
            <person name="Glavina del Rio T."/>
            <person name="Tice H."/>
            <person name="Bruce D."/>
            <person name="Goodwin L."/>
            <person name="Pitluck S."/>
            <person name="Munk A.C."/>
            <person name="Brettin T."/>
            <person name="Detter J.C."/>
            <person name="Han C."/>
            <person name="Tapia R."/>
            <person name="Larimer F."/>
            <person name="Land M."/>
            <person name="Hauser L."/>
            <person name="Kyrpides N."/>
            <person name="Anderson I."/>
            <person name="Wall J.D."/>
            <person name="Arkin A.P."/>
            <person name="Dehal P."/>
            <person name="Chivian D."/>
            <person name="Giles B."/>
            <person name="Hazen T.C."/>
        </authorList>
    </citation>
    <scope>NUCLEOTIDE SEQUENCE [LARGE SCALE GENOMIC DNA]</scope>
    <source>
        <strain evidence="2">ATCC 14822 / DSM 2638 / NCIMB 8403 / VKM B-1763</strain>
    </source>
</reference>